<evidence type="ECO:0000313" key="1">
    <source>
        <dbReference type="EMBL" id="GGQ72435.1"/>
    </source>
</evidence>
<dbReference type="EMBL" id="BMQK01000012">
    <property type="protein sequence ID" value="GGQ72435.1"/>
    <property type="molecule type" value="Genomic_DNA"/>
</dbReference>
<comment type="caution">
    <text evidence="1">The sequence shown here is derived from an EMBL/GenBank/DDBJ whole genome shotgun (WGS) entry which is preliminary data.</text>
</comment>
<accession>A0A918EU04</accession>
<dbReference type="Proteomes" id="UP000620156">
    <property type="component" value="Unassembled WGS sequence"/>
</dbReference>
<evidence type="ECO:0000313" key="2">
    <source>
        <dbReference type="Proteomes" id="UP000620156"/>
    </source>
</evidence>
<keyword evidence="2" id="KW-1185">Reference proteome</keyword>
<gene>
    <name evidence="1" type="ORF">GCM10010145_47550</name>
</gene>
<dbReference type="AlphaFoldDB" id="A0A918EU04"/>
<proteinExistence type="predicted"/>
<organism evidence="1 2">
    <name type="scientific">Streptomyces ruber</name>
    <dbReference type="NCBI Taxonomy" id="83378"/>
    <lineage>
        <taxon>Bacteria</taxon>
        <taxon>Bacillati</taxon>
        <taxon>Actinomycetota</taxon>
        <taxon>Actinomycetes</taxon>
        <taxon>Kitasatosporales</taxon>
        <taxon>Streptomycetaceae</taxon>
        <taxon>Streptomyces</taxon>
    </lineage>
</organism>
<sequence length="119" mass="12471">MCLCRGAADSAHPLGMADCPSHPPAHAPHSERVGRVGNALCEEFPAAPQRCGRGGRTGSKRRERMAMMPAKTFRRGFSQVIDPIPGNALAIFGSTQDAEAYHTVGPVSAMGVTSVTPGE</sequence>
<reference evidence="1" key="1">
    <citation type="journal article" date="2014" name="Int. J. Syst. Evol. Microbiol.">
        <title>Complete genome sequence of Corynebacterium casei LMG S-19264T (=DSM 44701T), isolated from a smear-ripened cheese.</title>
        <authorList>
            <consortium name="US DOE Joint Genome Institute (JGI-PGF)"/>
            <person name="Walter F."/>
            <person name="Albersmeier A."/>
            <person name="Kalinowski J."/>
            <person name="Ruckert C."/>
        </authorList>
    </citation>
    <scope>NUCLEOTIDE SEQUENCE</scope>
    <source>
        <strain evidence="1">JCM 3131</strain>
    </source>
</reference>
<reference evidence="1" key="2">
    <citation type="submission" date="2020-09" db="EMBL/GenBank/DDBJ databases">
        <authorList>
            <person name="Sun Q."/>
            <person name="Ohkuma M."/>
        </authorList>
    </citation>
    <scope>NUCLEOTIDE SEQUENCE</scope>
    <source>
        <strain evidence="1">JCM 3131</strain>
    </source>
</reference>
<protein>
    <submittedName>
        <fullName evidence="1">Uncharacterized protein</fullName>
    </submittedName>
</protein>
<name>A0A918EU04_9ACTN</name>